<reference evidence="3" key="1">
    <citation type="submission" date="2016-10" db="EMBL/GenBank/DDBJ databases">
        <authorList>
            <person name="Varghese N."/>
            <person name="Submissions S."/>
        </authorList>
    </citation>
    <scope>NUCLEOTIDE SEQUENCE [LARGE SCALE GENOMIC DNA]</scope>
    <source>
        <strain evidence="3">FP5</strain>
    </source>
</reference>
<dbReference type="EMBL" id="FOOG01000001">
    <property type="protein sequence ID" value="SFF54416.1"/>
    <property type="molecule type" value="Genomic_DNA"/>
</dbReference>
<dbReference type="Pfam" id="PF09581">
    <property type="entry name" value="Spore_III_AF"/>
    <property type="match status" value="1"/>
</dbReference>
<evidence type="ECO:0000256" key="1">
    <source>
        <dbReference type="SAM" id="Phobius"/>
    </source>
</evidence>
<protein>
    <submittedName>
        <fullName evidence="2">Stage III sporulation protein AF</fullName>
    </submittedName>
</protein>
<dbReference type="AlphaFoldDB" id="A0A1I2JNR8"/>
<accession>A0A1I2JNR8</accession>
<name>A0A1I2JNR8_9BACI</name>
<proteinExistence type="predicted"/>
<evidence type="ECO:0000313" key="2">
    <source>
        <dbReference type="EMBL" id="SFF54416.1"/>
    </source>
</evidence>
<keyword evidence="3" id="KW-1185">Reference proteome</keyword>
<feature type="transmembrane region" description="Helical" evidence="1">
    <location>
        <begin position="33"/>
        <end position="54"/>
    </location>
</feature>
<organism evidence="2 3">
    <name type="scientific">Halobacillus alkaliphilus</name>
    <dbReference type="NCBI Taxonomy" id="396056"/>
    <lineage>
        <taxon>Bacteria</taxon>
        <taxon>Bacillati</taxon>
        <taxon>Bacillota</taxon>
        <taxon>Bacilli</taxon>
        <taxon>Bacillales</taxon>
        <taxon>Bacillaceae</taxon>
        <taxon>Halobacillus</taxon>
    </lineage>
</organism>
<dbReference type="InterPro" id="IPR014245">
    <property type="entry name" value="Spore_III_AF"/>
</dbReference>
<gene>
    <name evidence="2" type="ORF">SAMN05216353_101200</name>
</gene>
<dbReference type="RefSeq" id="WP_089749230.1">
    <property type="nucleotide sequence ID" value="NZ_FOOG01000001.1"/>
</dbReference>
<sequence>MSLFIEWITRIVLFLLLAIVADALLPSGLMKKYARLVLSVLLLLIFLGPLLQLLKINPEQLLKKAEYTMNEEMEVDSLDDSIEEKKKEILEGQDAYKLEQVTQSLSAELKDPLKEQNLELVDLEMSFLQEPYQMDTLDKLVLTLTALEESKTVENVSISIMEKQAPKEAEQLDSIQDWVSKYLELDKAQIEIRWEEEDE</sequence>
<keyword evidence="1" id="KW-1133">Transmembrane helix</keyword>
<keyword evidence="1" id="KW-0472">Membrane</keyword>
<evidence type="ECO:0000313" key="3">
    <source>
        <dbReference type="Proteomes" id="UP000198897"/>
    </source>
</evidence>
<keyword evidence="1" id="KW-0812">Transmembrane</keyword>
<dbReference type="NCBIfam" id="TIGR02896">
    <property type="entry name" value="spore_III_AF"/>
    <property type="match status" value="1"/>
</dbReference>
<dbReference type="OrthoDB" id="2375554at2"/>
<dbReference type="Proteomes" id="UP000198897">
    <property type="component" value="Unassembled WGS sequence"/>
</dbReference>